<keyword evidence="3" id="KW-0067">ATP-binding</keyword>
<organism evidence="5 6">
    <name type="scientific">Acidobacterium capsulatum (strain ATCC 51196 / DSM 11244 / BCRC 80197 / JCM 7670 / NBRC 15755 / NCIMB 13165 / 161)</name>
    <dbReference type="NCBI Taxonomy" id="240015"/>
    <lineage>
        <taxon>Bacteria</taxon>
        <taxon>Pseudomonadati</taxon>
        <taxon>Acidobacteriota</taxon>
        <taxon>Terriglobia</taxon>
        <taxon>Terriglobales</taxon>
        <taxon>Acidobacteriaceae</taxon>
        <taxon>Acidobacterium</taxon>
    </lineage>
</organism>
<dbReference type="InterPro" id="IPR003593">
    <property type="entry name" value="AAA+_ATPase"/>
</dbReference>
<dbReference type="InterPro" id="IPR003959">
    <property type="entry name" value="ATPase_AAA_core"/>
</dbReference>
<dbReference type="SMART" id="SM00382">
    <property type="entry name" value="AAA"/>
    <property type="match status" value="1"/>
</dbReference>
<dbReference type="CDD" id="cd19481">
    <property type="entry name" value="RecA-like_protease"/>
    <property type="match status" value="1"/>
</dbReference>
<dbReference type="KEGG" id="aca:ACP_0652"/>
<dbReference type="Pfam" id="PF00004">
    <property type="entry name" value="AAA"/>
    <property type="match status" value="1"/>
</dbReference>
<dbReference type="EMBL" id="CP001472">
    <property type="protein sequence ID" value="ACO34259.1"/>
    <property type="molecule type" value="Genomic_DNA"/>
</dbReference>
<reference evidence="5 6" key="1">
    <citation type="journal article" date="2009" name="Appl. Environ. Microbiol.">
        <title>Three genomes from the phylum Acidobacteria provide insight into the lifestyles of these microorganisms in soils.</title>
        <authorList>
            <person name="Ward N.L."/>
            <person name="Challacombe J.F."/>
            <person name="Janssen P.H."/>
            <person name="Henrissat B."/>
            <person name="Coutinho P.M."/>
            <person name="Wu M."/>
            <person name="Xie G."/>
            <person name="Haft D.H."/>
            <person name="Sait M."/>
            <person name="Badger J."/>
            <person name="Barabote R.D."/>
            <person name="Bradley B."/>
            <person name="Brettin T.S."/>
            <person name="Brinkac L.M."/>
            <person name="Bruce D."/>
            <person name="Creasy T."/>
            <person name="Daugherty S.C."/>
            <person name="Davidsen T.M."/>
            <person name="DeBoy R.T."/>
            <person name="Detter J.C."/>
            <person name="Dodson R.J."/>
            <person name="Durkin A.S."/>
            <person name="Ganapathy A."/>
            <person name="Gwinn-Giglio M."/>
            <person name="Han C.S."/>
            <person name="Khouri H."/>
            <person name="Kiss H."/>
            <person name="Kothari S.P."/>
            <person name="Madupu R."/>
            <person name="Nelson K.E."/>
            <person name="Nelson W.C."/>
            <person name="Paulsen I."/>
            <person name="Penn K."/>
            <person name="Ren Q."/>
            <person name="Rosovitz M.J."/>
            <person name="Selengut J.D."/>
            <person name="Shrivastava S."/>
            <person name="Sullivan S.A."/>
            <person name="Tapia R."/>
            <person name="Thompson L.S."/>
            <person name="Watkins K.L."/>
            <person name="Yang Q."/>
            <person name="Yu C."/>
            <person name="Zafar N."/>
            <person name="Zhou L."/>
            <person name="Kuske C.R."/>
        </authorList>
    </citation>
    <scope>NUCLEOTIDE SEQUENCE [LARGE SCALE GENOMIC DNA]</scope>
    <source>
        <strain evidence="6">ATCC 51196 / DSM 11244 / BCRC 80197 / JCM 7670 / NBRC 15755 / NCIMB 13165 / 161</strain>
    </source>
</reference>
<feature type="domain" description="AAA+ ATPase" evidence="4">
    <location>
        <begin position="473"/>
        <end position="609"/>
    </location>
</feature>
<evidence type="ECO:0000259" key="4">
    <source>
        <dbReference type="SMART" id="SM00382"/>
    </source>
</evidence>
<sequence length="818" mass="93102">MWKKGPLSLKSRELVPATFEYLAHYRNLLREFCTFHVAGLAPFFRKETGVFALHAEDEVKQFRHITSSATCFSSLELCFEKDSTFDGRNFKELMTEFACQAIQQDVNEKWKSDGKAEVYCTCRGLPFVLSQLENWHPNIPIHLKRIKFQLDEQPIRCAIGEAAPPVDNKGEDLAGTDREKVIDGWYEPNAYHTYWTLELLAALENRFKGEAKACDEYHYLNAKVPIFHLWARQQLGLQIALHTAKSSKLDSDQLAWALAILIREPANYQSDLALQDIIREALKCLFATQEPVGTWRHYAPLFHYPNAGNAYCFVFETFTVLLEQSLKPQAEFLRSALKEHVAGLISLWKYADSIKATIPTVLKRVPGISYGWTSGHRIRPEIESWATASVFAYAQMLRRLVGIWTRETALDGLNHKRSAMSRQEALDTLNDRSRTWTQPDLPDILTSMFINPLSDLAPESTLDPDRYLIEKRSARSVILFGPPGTGKTTLISGIADAIGWRYIELHPSHFVSEGLPNVQHTADGIFGKLMEIDHAVILFDEIDELVRERNIEPDQFGRFLTTSMLPRLAELWKARKVIYFVATNHIEAFDVAITRSSRFDAVIFLSPPDFEVKKKKILQILREDYSIRTDFSPDLNQALVEKSFPQEECYSELSKTENAGGAEPPKRIPEENLLAKFAIVRWDELHEIALRLASILPEGQTITKDVLGQSLRLMRDGRVRGLEECRRFVRDPELYQRFDASINGQWRVIETEGVNLSELAASSKHLEKRGEVFFARAPIGPCENVHFPGYIPKLKVPEGEPVVLGAISLAKEKAEGPE</sequence>
<evidence type="ECO:0000256" key="1">
    <source>
        <dbReference type="ARBA" id="ARBA00006914"/>
    </source>
</evidence>
<dbReference type="SUPFAM" id="SSF52540">
    <property type="entry name" value="P-loop containing nucleoside triphosphate hydrolases"/>
    <property type="match status" value="1"/>
</dbReference>
<accession>C1F1P6</accession>
<evidence type="ECO:0000313" key="6">
    <source>
        <dbReference type="Proteomes" id="UP000002207"/>
    </source>
</evidence>
<gene>
    <name evidence="5" type="ordered locus">ACP_0652</name>
</gene>
<dbReference type="InParanoid" id="C1F1P6"/>
<dbReference type="GO" id="GO:0016887">
    <property type="term" value="F:ATP hydrolysis activity"/>
    <property type="evidence" value="ECO:0007669"/>
    <property type="project" value="InterPro"/>
</dbReference>
<dbReference type="InterPro" id="IPR027417">
    <property type="entry name" value="P-loop_NTPase"/>
</dbReference>
<evidence type="ECO:0000256" key="2">
    <source>
        <dbReference type="ARBA" id="ARBA00022741"/>
    </source>
</evidence>
<evidence type="ECO:0000256" key="3">
    <source>
        <dbReference type="ARBA" id="ARBA00022840"/>
    </source>
</evidence>
<dbReference type="eggNOG" id="COG0464">
    <property type="taxonomic scope" value="Bacteria"/>
</dbReference>
<dbReference type="PANTHER" id="PTHR23073">
    <property type="entry name" value="26S PROTEASOME REGULATORY SUBUNIT"/>
    <property type="match status" value="1"/>
</dbReference>
<dbReference type="AlphaFoldDB" id="C1F1P6"/>
<protein>
    <submittedName>
        <fullName evidence="5">ATPase, AAA family</fullName>
    </submittedName>
</protein>
<comment type="similarity">
    <text evidence="1">Belongs to the AAA ATPase family.</text>
</comment>
<evidence type="ECO:0000313" key="5">
    <source>
        <dbReference type="EMBL" id="ACO34259.1"/>
    </source>
</evidence>
<keyword evidence="2" id="KW-0547">Nucleotide-binding</keyword>
<dbReference type="Proteomes" id="UP000002207">
    <property type="component" value="Chromosome"/>
</dbReference>
<dbReference type="HOGENOM" id="CLU_345362_0_0_0"/>
<dbReference type="STRING" id="240015.ACP_0652"/>
<proteinExistence type="inferred from homology"/>
<name>C1F1P6_ACIC5</name>
<dbReference type="Gene3D" id="3.40.50.300">
    <property type="entry name" value="P-loop containing nucleotide triphosphate hydrolases"/>
    <property type="match status" value="1"/>
</dbReference>
<dbReference type="GO" id="GO:0005524">
    <property type="term" value="F:ATP binding"/>
    <property type="evidence" value="ECO:0007669"/>
    <property type="project" value="UniProtKB-KW"/>
</dbReference>
<keyword evidence="6" id="KW-1185">Reference proteome</keyword>
<dbReference type="InterPro" id="IPR050221">
    <property type="entry name" value="26S_Proteasome_ATPase"/>
</dbReference>